<evidence type="ECO:0000313" key="4">
    <source>
        <dbReference type="Proteomes" id="UP000664265"/>
    </source>
</evidence>
<organism evidence="3 4">
    <name type="scientific">Prevotella illustrans</name>
    <dbReference type="NCBI Taxonomy" id="2800387"/>
    <lineage>
        <taxon>Bacteria</taxon>
        <taxon>Pseudomonadati</taxon>
        <taxon>Bacteroidota</taxon>
        <taxon>Bacteroidia</taxon>
        <taxon>Bacteroidales</taxon>
        <taxon>Prevotellaceae</taxon>
        <taxon>Prevotella</taxon>
    </lineage>
</organism>
<dbReference type="Pfam" id="PF01364">
    <property type="entry name" value="Peptidase_C25"/>
    <property type="match status" value="1"/>
</dbReference>
<dbReference type="SUPFAM" id="SSF52129">
    <property type="entry name" value="Caspase-like"/>
    <property type="match status" value="1"/>
</dbReference>
<comment type="caution">
    <text evidence="3">The sequence shown here is derived from an EMBL/GenBank/DDBJ whole genome shotgun (WGS) entry which is preliminary data.</text>
</comment>
<evidence type="ECO:0000256" key="1">
    <source>
        <dbReference type="ARBA" id="ARBA00022729"/>
    </source>
</evidence>
<feature type="domain" description="Gingipain" evidence="2">
    <location>
        <begin position="440"/>
        <end position="820"/>
    </location>
</feature>
<dbReference type="Gene3D" id="3.40.50.1460">
    <property type="match status" value="1"/>
</dbReference>
<dbReference type="Proteomes" id="UP000664265">
    <property type="component" value="Unassembled WGS sequence"/>
</dbReference>
<dbReference type="InterPro" id="IPR029030">
    <property type="entry name" value="Caspase-like_dom_sf"/>
</dbReference>
<dbReference type="Gene3D" id="2.60.40.4070">
    <property type="match status" value="1"/>
</dbReference>
<accession>A0ABS3M7V8</accession>
<evidence type="ECO:0000259" key="2">
    <source>
        <dbReference type="Pfam" id="PF01364"/>
    </source>
</evidence>
<keyword evidence="1" id="KW-0732">Signal</keyword>
<dbReference type="EMBL" id="JAERMS010000046">
    <property type="protein sequence ID" value="MBO1364260.1"/>
    <property type="molecule type" value="Genomic_DNA"/>
</dbReference>
<dbReference type="InterPro" id="IPR001769">
    <property type="entry name" value="Gingipain"/>
</dbReference>
<dbReference type="NCBIfam" id="NF033707">
    <property type="entry name" value="T9SS_sortase"/>
    <property type="match status" value="1"/>
</dbReference>
<proteinExistence type="predicted"/>
<name>A0ABS3M7V8_9BACT</name>
<dbReference type="RefSeq" id="WP_107582082.1">
    <property type="nucleotide sequence ID" value="NZ_JAERMS010000046.1"/>
</dbReference>
<evidence type="ECO:0000313" key="3">
    <source>
        <dbReference type="EMBL" id="MBO1364260.1"/>
    </source>
</evidence>
<dbReference type="CDD" id="cd02258">
    <property type="entry name" value="Peptidase_C25_N"/>
    <property type="match status" value="1"/>
</dbReference>
<protein>
    <submittedName>
        <fullName evidence="3">Type IX secretion system sortase PorU</fullName>
    </submittedName>
</protein>
<sequence>MKHFRFFFCIVGLLLTLHAQAYQRFFNLTYDQVRIDSLLPHFAFSLPLSGQYQDSIYQVKLLYPEYLDMLPADVDAYLRKTNEPLAALPPIHQQITYDRKQAALQIDLMPLAFHEHRYRFLVGFMLQIEARPRSVATRAGEQRKGPVPVVERYTDRSVLASGRWAKIRVPSSGVYQLTDELARKAGFSDASKVRIYGYGGALQPEVLTGDYLRQTDDLREVAQCVVKGRRLFYAQGPVSWSDKAATRRTRNPYSDYGYYFLTESDAPALQQDSTIFLSSFYPSPIDYHSLYEVDGFSWYHGGRNLFDVEAISAGKTKELLVANPQLSDRARLSVCVTAQTKTEVEVLLDGKVLGTLEVKLRGSYDHGNQAIGVYDVSALKASATVGLRVVSGGPMRLDYVSMAWDKPVAKPNLTGTFPSPVYVGPVANQNLHGDGAADMVIIIPASRKLQAQAERLKRFHEQHDGLRVRIVATDELYNEFSSGTPDASAYKRYLKMLYDRASATQDQPRYLLLMGDGLWDNRMLTSDGRQKDAADHLLCYESENSFNAVKCYVTDDFYTLLDDDEELTTVDDDYSYGKPDLAVGRMPVTTPEEAGIMVDKTISYVNNENAGAWQNTLMFMGDDGNHNIHMKQADEVAEQTLKAHPGFVVKKVMWDAYERATSSTGNTYPDAARLVKQQQQNGALIMDYAGHGIEYQLSDEAVLRITDFESFGNRNLPLWVTAACDIMPFDSSVPTIGETAVLNPKGGAFAFYGTTRTVYAPYNRVLNQAYIKYVLEQTGGRRNTIGEAQRLAKIQMIETGQDPTINKLQYALLGDPAVTLNLPTCQVVVDSINGMAVGGDTKPVLKAGAIVRVAGHIEGQSQFKGIVNLTVRDSEEDITCRMNDESQVDTAFVFKDRIQSLFQGADSVRAGSFVLTFAVPKDMNYSAGSGLMNLYAVDMERHLIAHGACDGFVVGGTETIDNDSIGPSLFCYLNTPEFENGGKVNPTPLFVAELKDMNGINVSGAGIGHAMELVIDGNMATTYRLNDYFRFDFGSYTTGTLFFNIPELTPGQHKLSFKAWDVLNNSSTTELRFEVASALTPRLRHISVTDNPARTATTFLIQHDRRGSQMDVTVEVFNTSGRLCWSYVGHGVSTDNTYRVDWDLRQNDGARMQPGIYIYRVKVACDGSKSASKAQKLIIVGNNS</sequence>
<reference evidence="3 4" key="1">
    <citation type="submission" date="2021-01" db="EMBL/GenBank/DDBJ databases">
        <title>Prevotella A2931 sp. nov.</title>
        <authorList>
            <person name="Buhl M."/>
            <person name="Oberhettinger P."/>
        </authorList>
    </citation>
    <scope>NUCLEOTIDE SEQUENCE [LARGE SCALE GENOMIC DNA]</scope>
    <source>
        <strain evidence="3 4">A2931</strain>
    </source>
</reference>
<keyword evidence="4" id="KW-1185">Reference proteome</keyword>
<dbReference type="Gene3D" id="3.40.50.10390">
    <property type="entry name" value="Gingipain r, domain 1"/>
    <property type="match status" value="1"/>
</dbReference>
<gene>
    <name evidence="3" type="primary">porU</name>
    <name evidence="3" type="ORF">JHU38_10875</name>
</gene>
<dbReference type="InterPro" id="IPR029031">
    <property type="entry name" value="Gingipain_N_sf"/>
</dbReference>